<dbReference type="AlphaFoldDB" id="A0AA36NK74"/>
<evidence type="ECO:0000313" key="9">
    <source>
        <dbReference type="Proteomes" id="UP001178507"/>
    </source>
</evidence>
<proteinExistence type="inferred from homology"/>
<evidence type="ECO:0000313" key="8">
    <source>
        <dbReference type="EMBL" id="CAJ1407421.1"/>
    </source>
</evidence>
<dbReference type="GO" id="GO:0005763">
    <property type="term" value="C:mitochondrial small ribosomal subunit"/>
    <property type="evidence" value="ECO:0007669"/>
    <property type="project" value="TreeGrafter"/>
</dbReference>
<evidence type="ECO:0000256" key="1">
    <source>
        <dbReference type="ARBA" id="ARBA00004173"/>
    </source>
</evidence>
<gene>
    <name evidence="8" type="ORF">EVOR1521_LOCUS29117</name>
</gene>
<comment type="caution">
    <text evidence="8">The sequence shown here is derived from an EMBL/GenBank/DDBJ whole genome shotgun (WGS) entry which is preliminary data.</text>
</comment>
<name>A0AA36NK74_9DINO</name>
<sequence>MESHSELQRHFEDAMPPELRRKLHRPHLWLQHEDQDFVGTEDVGRFVKITRNDLLEHLPEGGCGELSRDLTLIPSRERDVGLMVRKLTIELIAQLSQLQNATDAFGKPCIQKAGFLVDGHKGVGKSQVLNLVAMWARKNGWLVVLEPTPGRYAREIADIKRSNNGIYIQSEFAQQFLEAMSLANRQLLQEIPVDLSSYGSSAIDGESTQARTAFSAGPQLMRRAVAPPL</sequence>
<protein>
    <recommendedName>
        <fullName evidence="7">Small ribosomal subunit protein mS29</fullName>
    </recommendedName>
</protein>
<dbReference type="PANTHER" id="PTHR12810:SF0">
    <property type="entry name" value="SMALL RIBOSOMAL SUBUNIT PROTEIN MS29"/>
    <property type="match status" value="1"/>
</dbReference>
<dbReference type="EMBL" id="CAUJNA010003672">
    <property type="protein sequence ID" value="CAJ1407421.1"/>
    <property type="molecule type" value="Genomic_DNA"/>
</dbReference>
<accession>A0AA36NK74</accession>
<keyword evidence="4" id="KW-0689">Ribosomal protein</keyword>
<evidence type="ECO:0000256" key="5">
    <source>
        <dbReference type="ARBA" id="ARBA00023128"/>
    </source>
</evidence>
<keyword evidence="5" id="KW-0496">Mitochondrion</keyword>
<reference evidence="8" key="1">
    <citation type="submission" date="2023-08" db="EMBL/GenBank/DDBJ databases">
        <authorList>
            <person name="Chen Y."/>
            <person name="Shah S."/>
            <person name="Dougan E. K."/>
            <person name="Thang M."/>
            <person name="Chan C."/>
        </authorList>
    </citation>
    <scope>NUCLEOTIDE SEQUENCE</scope>
</reference>
<evidence type="ECO:0000256" key="6">
    <source>
        <dbReference type="ARBA" id="ARBA00023274"/>
    </source>
</evidence>
<evidence type="ECO:0000256" key="4">
    <source>
        <dbReference type="ARBA" id="ARBA00022980"/>
    </source>
</evidence>
<dbReference type="PANTHER" id="PTHR12810">
    <property type="entry name" value="MITOCHONDRIAL 28S RIBOSOMAL PROTEIN S29"/>
    <property type="match status" value="1"/>
</dbReference>
<organism evidence="8 9">
    <name type="scientific">Effrenium voratum</name>
    <dbReference type="NCBI Taxonomy" id="2562239"/>
    <lineage>
        <taxon>Eukaryota</taxon>
        <taxon>Sar</taxon>
        <taxon>Alveolata</taxon>
        <taxon>Dinophyceae</taxon>
        <taxon>Suessiales</taxon>
        <taxon>Symbiodiniaceae</taxon>
        <taxon>Effrenium</taxon>
    </lineage>
</organism>
<dbReference type="InterPro" id="IPR019368">
    <property type="entry name" value="Ribosomal_mS29"/>
</dbReference>
<evidence type="ECO:0000256" key="2">
    <source>
        <dbReference type="ARBA" id="ARBA00009863"/>
    </source>
</evidence>
<dbReference type="Pfam" id="PF10236">
    <property type="entry name" value="DAP3"/>
    <property type="match status" value="1"/>
</dbReference>
<evidence type="ECO:0000256" key="7">
    <source>
        <dbReference type="ARBA" id="ARBA00035140"/>
    </source>
</evidence>
<evidence type="ECO:0000256" key="3">
    <source>
        <dbReference type="ARBA" id="ARBA00022946"/>
    </source>
</evidence>
<keyword evidence="6" id="KW-0687">Ribonucleoprotein</keyword>
<comment type="similarity">
    <text evidence="2">Belongs to the mitochondrion-specific ribosomal protein mS29 family.</text>
</comment>
<comment type="subcellular location">
    <subcellularLocation>
        <location evidence="1">Mitochondrion</location>
    </subcellularLocation>
</comment>
<keyword evidence="9" id="KW-1185">Reference proteome</keyword>
<keyword evidence="3" id="KW-0809">Transit peptide</keyword>
<dbReference type="Proteomes" id="UP001178507">
    <property type="component" value="Unassembled WGS sequence"/>
</dbReference>
<dbReference type="GO" id="GO:0003735">
    <property type="term" value="F:structural constituent of ribosome"/>
    <property type="evidence" value="ECO:0007669"/>
    <property type="project" value="TreeGrafter"/>
</dbReference>